<reference evidence="3 4" key="1">
    <citation type="submission" date="2018-11" db="EMBL/GenBank/DDBJ databases">
        <title>Sequencing the genomes of 1000 actinobacteria strains.</title>
        <authorList>
            <person name="Klenk H.-P."/>
        </authorList>
    </citation>
    <scope>NUCLEOTIDE SEQUENCE [LARGE SCALE GENOMIC DNA]</scope>
    <source>
        <strain evidence="3 4">DSM 14418</strain>
    </source>
</reference>
<keyword evidence="4" id="KW-1185">Reference proteome</keyword>
<dbReference type="PROSITE" id="PS50887">
    <property type="entry name" value="GGDEF"/>
    <property type="match status" value="1"/>
</dbReference>
<proteinExistence type="predicted"/>
<name>A0A3N4Z5K2_9MICO</name>
<dbReference type="Proteomes" id="UP000280726">
    <property type="component" value="Unassembled WGS sequence"/>
</dbReference>
<feature type="transmembrane region" description="Helical" evidence="1">
    <location>
        <begin position="152"/>
        <end position="177"/>
    </location>
</feature>
<dbReference type="EMBL" id="RKRA01000001">
    <property type="protein sequence ID" value="RPF26410.1"/>
    <property type="molecule type" value="Genomic_DNA"/>
</dbReference>
<evidence type="ECO:0000256" key="1">
    <source>
        <dbReference type="SAM" id="Phobius"/>
    </source>
</evidence>
<feature type="domain" description="GGDEF" evidence="2">
    <location>
        <begin position="251"/>
        <end position="384"/>
    </location>
</feature>
<dbReference type="InterPro" id="IPR043128">
    <property type="entry name" value="Rev_trsase/Diguanyl_cyclase"/>
</dbReference>
<accession>A0A3N4Z5K2</accession>
<sequence length="384" mass="40112">MSLDLPTLLVVSALVIVLTAGMFISHAWTETGEDVDRVWALAFVAAVATTTFLLVAVLAPDLWPAVPLVNGFTALTVWAMWAGVRLHTGRRPLVGVLYGVPVLTALASAVHGPDGGYWAGEEALLAATAAGGYATGAAILRSHLRRDRLGVMLAVILLGHALFYTFRLVLFVVVGPAGRAFLTYAGTEVATLVNVLVIVGAAFCMVALRASRAQDRRVDAANFDPMTGARTSRTFPRRAQDVLDGARGTGRPAVLVAVAPEGVQTLGAAFGVGCAEQAMAVCGEVLQMVLPARAVLGRDALDGRAFQVVLTGCTVEEAHEWADELRKELIDTPVPVPGGHMRVTASVGVADAAEHGFDLEAMCDAARDLSRSATAAGGNRVARA</sequence>
<keyword evidence="1" id="KW-0472">Membrane</keyword>
<feature type="transmembrane region" description="Helical" evidence="1">
    <location>
        <begin position="65"/>
        <end position="84"/>
    </location>
</feature>
<dbReference type="SMART" id="SM00267">
    <property type="entry name" value="GGDEF"/>
    <property type="match status" value="1"/>
</dbReference>
<organism evidence="3 4">
    <name type="scientific">Georgenia muralis</name>
    <dbReference type="NCBI Taxonomy" id="154117"/>
    <lineage>
        <taxon>Bacteria</taxon>
        <taxon>Bacillati</taxon>
        <taxon>Actinomycetota</taxon>
        <taxon>Actinomycetes</taxon>
        <taxon>Micrococcales</taxon>
        <taxon>Bogoriellaceae</taxon>
        <taxon>Georgenia</taxon>
    </lineage>
</organism>
<evidence type="ECO:0000313" key="4">
    <source>
        <dbReference type="Proteomes" id="UP000280726"/>
    </source>
</evidence>
<feature type="transmembrane region" description="Helical" evidence="1">
    <location>
        <begin position="93"/>
        <end position="111"/>
    </location>
</feature>
<dbReference type="InterPro" id="IPR029787">
    <property type="entry name" value="Nucleotide_cyclase"/>
</dbReference>
<dbReference type="OrthoDB" id="5115878at2"/>
<gene>
    <name evidence="3" type="ORF">EDD32_0849</name>
</gene>
<dbReference type="SUPFAM" id="SSF55073">
    <property type="entry name" value="Nucleotide cyclase"/>
    <property type="match status" value="1"/>
</dbReference>
<feature type="transmembrane region" description="Helical" evidence="1">
    <location>
        <begin position="189"/>
        <end position="208"/>
    </location>
</feature>
<protein>
    <submittedName>
        <fullName evidence="3">GGDEF domain-containing protein</fullName>
    </submittedName>
</protein>
<dbReference type="InterPro" id="IPR000160">
    <property type="entry name" value="GGDEF_dom"/>
</dbReference>
<keyword evidence="1" id="KW-0812">Transmembrane</keyword>
<keyword evidence="1" id="KW-1133">Transmembrane helix</keyword>
<feature type="transmembrane region" description="Helical" evidence="1">
    <location>
        <begin position="123"/>
        <end position="140"/>
    </location>
</feature>
<dbReference type="AlphaFoldDB" id="A0A3N4Z5K2"/>
<dbReference type="Gene3D" id="3.30.70.270">
    <property type="match status" value="1"/>
</dbReference>
<dbReference type="Pfam" id="PF00990">
    <property type="entry name" value="GGDEF"/>
    <property type="match status" value="1"/>
</dbReference>
<feature type="transmembrane region" description="Helical" evidence="1">
    <location>
        <begin position="38"/>
        <end position="59"/>
    </location>
</feature>
<feature type="transmembrane region" description="Helical" evidence="1">
    <location>
        <begin position="6"/>
        <end position="26"/>
    </location>
</feature>
<evidence type="ECO:0000259" key="2">
    <source>
        <dbReference type="PROSITE" id="PS50887"/>
    </source>
</evidence>
<comment type="caution">
    <text evidence="3">The sequence shown here is derived from an EMBL/GenBank/DDBJ whole genome shotgun (WGS) entry which is preliminary data.</text>
</comment>
<dbReference type="RefSeq" id="WP_123914940.1">
    <property type="nucleotide sequence ID" value="NZ_RKRA01000001.1"/>
</dbReference>
<evidence type="ECO:0000313" key="3">
    <source>
        <dbReference type="EMBL" id="RPF26410.1"/>
    </source>
</evidence>